<dbReference type="GO" id="GO:0071949">
    <property type="term" value="F:FAD binding"/>
    <property type="evidence" value="ECO:0007669"/>
    <property type="project" value="InterPro"/>
</dbReference>
<dbReference type="PRINTS" id="PR00469">
    <property type="entry name" value="PNDRDTASEII"/>
</dbReference>
<comment type="similarity">
    <text evidence="1">Belongs to the PheA/TfdB FAD monooxygenase family.</text>
</comment>
<dbReference type="InterPro" id="IPR050641">
    <property type="entry name" value="RIFMO-like"/>
</dbReference>
<dbReference type="Proteomes" id="UP000813427">
    <property type="component" value="Unassembled WGS sequence"/>
</dbReference>
<keyword evidence="3" id="KW-0274">FAD</keyword>
<dbReference type="InterPro" id="IPR012941">
    <property type="entry name" value="Phe_hydrox_C_dim_dom"/>
</dbReference>
<keyword evidence="8" id="KW-1185">Reference proteome</keyword>
<sequence>MADAKADHVDVLIVGAGPAGLMMATWLAKSGIKTRIVDKRGTKSRSHLSILPTSLRIDTAAVEDPDAYPITVTLRHLSEEEARPKQTATSANGTAIQDGLFRSNLSPDDIADMLKSAKLNQKADTVETVKANPKAGQGMNVKLQDSFNLGWKVTIVVKGLASRSILKTYESKSKDIAQALIEFDHKFSRLFSGRPAKDVMDGEGISMEAFKQAFDKGNLFARGIARYDSVIEVLTIHASKRQDHDIFDFPEVLRPYDEVDGWDYNKIFVDDGSYHEGHGQLYKTWGMSPDSGCVVILRPDQYVSYVGENDDYDSLDDFFSGFLLPQTGSVAASA</sequence>
<dbReference type="AlphaFoldDB" id="A0A8K0RMZ6"/>
<evidence type="ECO:0000256" key="3">
    <source>
        <dbReference type="ARBA" id="ARBA00022827"/>
    </source>
</evidence>
<evidence type="ECO:0000259" key="5">
    <source>
        <dbReference type="Pfam" id="PF01494"/>
    </source>
</evidence>
<gene>
    <name evidence="7" type="ORF">BKA59DRAFT_534923</name>
</gene>
<dbReference type="InterPro" id="IPR002938">
    <property type="entry name" value="FAD-bd"/>
</dbReference>
<dbReference type="PANTHER" id="PTHR43004">
    <property type="entry name" value="TRK SYSTEM POTASSIUM UPTAKE PROTEIN"/>
    <property type="match status" value="1"/>
</dbReference>
<dbReference type="Gene3D" id="3.50.50.60">
    <property type="entry name" value="FAD/NAD(P)-binding domain"/>
    <property type="match status" value="1"/>
</dbReference>
<dbReference type="InterPro" id="IPR036188">
    <property type="entry name" value="FAD/NAD-bd_sf"/>
</dbReference>
<name>A0A8K0RMZ6_9HYPO</name>
<accession>A0A8K0RMZ6</accession>
<protein>
    <submittedName>
        <fullName evidence="7">Thioredoxin-like protein</fullName>
    </submittedName>
</protein>
<dbReference type="Pfam" id="PF07976">
    <property type="entry name" value="Phe_hydrox_dim"/>
    <property type="match status" value="1"/>
</dbReference>
<dbReference type="GO" id="GO:0016709">
    <property type="term" value="F:oxidoreductase activity, acting on paired donors, with incorporation or reduction of molecular oxygen, NAD(P)H as one donor, and incorporation of one atom of oxygen"/>
    <property type="evidence" value="ECO:0007669"/>
    <property type="project" value="UniProtKB-ARBA"/>
</dbReference>
<evidence type="ECO:0000256" key="2">
    <source>
        <dbReference type="ARBA" id="ARBA00022630"/>
    </source>
</evidence>
<evidence type="ECO:0000313" key="7">
    <source>
        <dbReference type="EMBL" id="KAH7233105.1"/>
    </source>
</evidence>
<keyword evidence="4" id="KW-0560">Oxidoreductase</keyword>
<feature type="domain" description="Phenol hydroxylase-like C-terminal dimerisation" evidence="6">
    <location>
        <begin position="206"/>
        <end position="326"/>
    </location>
</feature>
<organism evidence="7 8">
    <name type="scientific">Fusarium tricinctum</name>
    <dbReference type="NCBI Taxonomy" id="61284"/>
    <lineage>
        <taxon>Eukaryota</taxon>
        <taxon>Fungi</taxon>
        <taxon>Dikarya</taxon>
        <taxon>Ascomycota</taxon>
        <taxon>Pezizomycotina</taxon>
        <taxon>Sordariomycetes</taxon>
        <taxon>Hypocreomycetidae</taxon>
        <taxon>Hypocreales</taxon>
        <taxon>Nectriaceae</taxon>
        <taxon>Fusarium</taxon>
        <taxon>Fusarium tricinctum species complex</taxon>
    </lineage>
</organism>
<dbReference type="InterPro" id="IPR036249">
    <property type="entry name" value="Thioredoxin-like_sf"/>
</dbReference>
<dbReference type="SUPFAM" id="SSF51905">
    <property type="entry name" value="FAD/NAD(P)-binding domain"/>
    <property type="match status" value="2"/>
</dbReference>
<proteinExistence type="inferred from homology"/>
<evidence type="ECO:0000256" key="1">
    <source>
        <dbReference type="ARBA" id="ARBA00007801"/>
    </source>
</evidence>
<dbReference type="EMBL" id="JAGPXF010000008">
    <property type="protein sequence ID" value="KAH7233105.1"/>
    <property type="molecule type" value="Genomic_DNA"/>
</dbReference>
<dbReference type="SUPFAM" id="SSF52833">
    <property type="entry name" value="Thioredoxin-like"/>
    <property type="match status" value="1"/>
</dbReference>
<feature type="domain" description="FAD-binding" evidence="5">
    <location>
        <begin position="132"/>
        <end position="183"/>
    </location>
</feature>
<keyword evidence="2" id="KW-0285">Flavoprotein</keyword>
<reference evidence="7" key="1">
    <citation type="journal article" date="2021" name="Nat. Commun.">
        <title>Genetic determinants of endophytism in the Arabidopsis root mycobiome.</title>
        <authorList>
            <person name="Mesny F."/>
            <person name="Miyauchi S."/>
            <person name="Thiergart T."/>
            <person name="Pickel B."/>
            <person name="Atanasova L."/>
            <person name="Karlsson M."/>
            <person name="Huettel B."/>
            <person name="Barry K.W."/>
            <person name="Haridas S."/>
            <person name="Chen C."/>
            <person name="Bauer D."/>
            <person name="Andreopoulos W."/>
            <person name="Pangilinan J."/>
            <person name="LaButti K."/>
            <person name="Riley R."/>
            <person name="Lipzen A."/>
            <person name="Clum A."/>
            <person name="Drula E."/>
            <person name="Henrissat B."/>
            <person name="Kohler A."/>
            <person name="Grigoriev I.V."/>
            <person name="Martin F.M."/>
            <person name="Hacquard S."/>
        </authorList>
    </citation>
    <scope>NUCLEOTIDE SEQUENCE</scope>
    <source>
        <strain evidence="7">MPI-SDFR-AT-0068</strain>
    </source>
</reference>
<comment type="caution">
    <text evidence="7">The sequence shown here is derived from an EMBL/GenBank/DDBJ whole genome shotgun (WGS) entry which is preliminary data.</text>
</comment>
<dbReference type="Pfam" id="PF01494">
    <property type="entry name" value="FAD_binding_3"/>
    <property type="match status" value="2"/>
</dbReference>
<dbReference type="InterPro" id="IPR038220">
    <property type="entry name" value="PHOX_C_sf"/>
</dbReference>
<evidence type="ECO:0000256" key="4">
    <source>
        <dbReference type="ARBA" id="ARBA00023002"/>
    </source>
</evidence>
<feature type="domain" description="FAD-binding" evidence="5">
    <location>
        <begin position="9"/>
        <end position="45"/>
    </location>
</feature>
<dbReference type="Gene3D" id="3.40.30.20">
    <property type="match status" value="1"/>
</dbReference>
<evidence type="ECO:0000313" key="8">
    <source>
        <dbReference type="Proteomes" id="UP000813427"/>
    </source>
</evidence>
<dbReference type="OrthoDB" id="4989854at2759"/>
<dbReference type="CDD" id="cd02979">
    <property type="entry name" value="PHOX_C"/>
    <property type="match status" value="1"/>
</dbReference>
<dbReference type="PANTHER" id="PTHR43004:SF20">
    <property type="entry name" value="2-MONOOXYGENASE, PUTATIVE (AFU_ORTHOLOGUE AFUA_1G13660)-RELATED"/>
    <property type="match status" value="1"/>
</dbReference>
<evidence type="ECO:0000259" key="6">
    <source>
        <dbReference type="Pfam" id="PF07976"/>
    </source>
</evidence>